<dbReference type="PROSITE" id="PS50158">
    <property type="entry name" value="ZF_CCHC"/>
    <property type="match status" value="1"/>
</dbReference>
<dbReference type="Pfam" id="PF14244">
    <property type="entry name" value="Retrotran_gag_3"/>
    <property type="match status" value="1"/>
</dbReference>
<feature type="region of interest" description="Disordered" evidence="2">
    <location>
        <begin position="1"/>
        <end position="30"/>
    </location>
</feature>
<sequence length="356" mass="39811">MTEESVTKPTSTMTSTRPESTRRRIDPYDLSFGDNPGSIISQPQLRGPNYDEWVLNLRLSLQARKNFGFADGSILKPSDDSDDLEEWWANNAMVVSWIKLTVAPDLSISLSHHEIACDLWMHIQKRFSVLIGQRVQQLKTELANCQQKGTAVEAYYGKLTKLWTSLADFQRAKTVEEIAKEREEDKIHQFLMGLDESLFDAVKSSLLSRDPLPSLDEAYQVVTQDEESKRGSRVLEERNEGASFAVQTLVRSRQQSVLRDPAAVCTSCGRTGHFAAKCFRKIGYPWWWGDRPRSNGSKLPTTQSGSSSSSPVERRRALSLPSKSVKPAHANQVVLAKPSAVANLVITEADRSEALA</sequence>
<evidence type="ECO:0000256" key="2">
    <source>
        <dbReference type="SAM" id="MobiDB-lite"/>
    </source>
</evidence>
<proteinExistence type="predicted"/>
<evidence type="ECO:0000313" key="4">
    <source>
        <dbReference type="Proteomes" id="UP000694864"/>
    </source>
</evidence>
<reference evidence="5" key="2">
    <citation type="submission" date="2025-08" db="UniProtKB">
        <authorList>
            <consortium name="RefSeq"/>
        </authorList>
    </citation>
    <scope>IDENTIFICATION</scope>
    <source>
        <tissue evidence="5">Leaf</tissue>
    </source>
</reference>
<dbReference type="PANTHER" id="PTHR37610:SF101">
    <property type="entry name" value="(RAPE) HYPOTHETICAL PROTEIN"/>
    <property type="match status" value="1"/>
</dbReference>
<evidence type="ECO:0000256" key="1">
    <source>
        <dbReference type="PROSITE-ProRule" id="PRU00047"/>
    </source>
</evidence>
<dbReference type="PANTHER" id="PTHR37610">
    <property type="entry name" value="CCHC-TYPE DOMAIN-CONTAINING PROTEIN"/>
    <property type="match status" value="1"/>
</dbReference>
<feature type="domain" description="CCHC-type" evidence="3">
    <location>
        <begin position="265"/>
        <end position="278"/>
    </location>
</feature>
<accession>A0ABM1RAN8</accession>
<protein>
    <submittedName>
        <fullName evidence="5">Uncharacterized protein LOC109130644</fullName>
    </submittedName>
</protein>
<dbReference type="GeneID" id="109130644"/>
<feature type="compositionally biased region" description="Polar residues" evidence="2">
    <location>
        <begin position="7"/>
        <end position="18"/>
    </location>
</feature>
<dbReference type="InterPro" id="IPR029472">
    <property type="entry name" value="Copia-like_N"/>
</dbReference>
<keyword evidence="1" id="KW-0863">Zinc-finger</keyword>
<keyword evidence="1" id="KW-0479">Metal-binding</keyword>
<reference evidence="4" key="1">
    <citation type="journal article" date="2014" name="Nat. Commun.">
        <title>The emerging biofuel crop Camelina sativa retains a highly undifferentiated hexaploid genome structure.</title>
        <authorList>
            <person name="Kagale S."/>
            <person name="Koh C."/>
            <person name="Nixon J."/>
            <person name="Bollina V."/>
            <person name="Clarke W.E."/>
            <person name="Tuteja R."/>
            <person name="Spillane C."/>
            <person name="Robinson S.J."/>
            <person name="Links M.G."/>
            <person name="Clarke C."/>
            <person name="Higgins E.E."/>
            <person name="Huebert T."/>
            <person name="Sharpe A.G."/>
            <person name="Parkin I.A."/>
        </authorList>
    </citation>
    <scope>NUCLEOTIDE SEQUENCE [LARGE SCALE GENOMIC DNA]</scope>
    <source>
        <strain evidence="4">cv. DH55</strain>
    </source>
</reference>
<evidence type="ECO:0000259" key="3">
    <source>
        <dbReference type="PROSITE" id="PS50158"/>
    </source>
</evidence>
<evidence type="ECO:0000313" key="5">
    <source>
        <dbReference type="RefSeq" id="XP_019096076.1"/>
    </source>
</evidence>
<dbReference type="Proteomes" id="UP000694864">
    <property type="component" value="Chromosome 3"/>
</dbReference>
<keyword evidence="1" id="KW-0862">Zinc</keyword>
<feature type="region of interest" description="Disordered" evidence="2">
    <location>
        <begin position="295"/>
        <end position="331"/>
    </location>
</feature>
<gene>
    <name evidence="5" type="primary">LOC109130644</name>
</gene>
<keyword evidence="4" id="KW-1185">Reference proteome</keyword>
<organism evidence="4 5">
    <name type="scientific">Camelina sativa</name>
    <name type="common">False flax</name>
    <name type="synonym">Myagrum sativum</name>
    <dbReference type="NCBI Taxonomy" id="90675"/>
    <lineage>
        <taxon>Eukaryota</taxon>
        <taxon>Viridiplantae</taxon>
        <taxon>Streptophyta</taxon>
        <taxon>Embryophyta</taxon>
        <taxon>Tracheophyta</taxon>
        <taxon>Spermatophyta</taxon>
        <taxon>Magnoliopsida</taxon>
        <taxon>eudicotyledons</taxon>
        <taxon>Gunneridae</taxon>
        <taxon>Pentapetalae</taxon>
        <taxon>rosids</taxon>
        <taxon>malvids</taxon>
        <taxon>Brassicales</taxon>
        <taxon>Brassicaceae</taxon>
        <taxon>Camelineae</taxon>
        <taxon>Camelina</taxon>
    </lineage>
</organism>
<name>A0ABM1RAN8_CAMSA</name>
<dbReference type="InterPro" id="IPR001878">
    <property type="entry name" value="Znf_CCHC"/>
</dbReference>
<dbReference type="RefSeq" id="XP_019096076.1">
    <property type="nucleotide sequence ID" value="XM_019240531.1"/>
</dbReference>